<gene>
    <name evidence="1" type="ORF">GCM10022224_009900</name>
</gene>
<dbReference type="EMBL" id="BAAAZP010000013">
    <property type="protein sequence ID" value="GAA3649147.1"/>
    <property type="molecule type" value="Genomic_DNA"/>
</dbReference>
<dbReference type="Proteomes" id="UP001500902">
    <property type="component" value="Unassembled WGS sequence"/>
</dbReference>
<reference evidence="2" key="1">
    <citation type="journal article" date="2019" name="Int. J. Syst. Evol. Microbiol.">
        <title>The Global Catalogue of Microorganisms (GCM) 10K type strain sequencing project: providing services to taxonomists for standard genome sequencing and annotation.</title>
        <authorList>
            <consortium name="The Broad Institute Genomics Platform"/>
            <consortium name="The Broad Institute Genome Sequencing Center for Infectious Disease"/>
            <person name="Wu L."/>
            <person name="Ma J."/>
        </authorList>
    </citation>
    <scope>NUCLEOTIDE SEQUENCE [LARGE SCALE GENOMIC DNA]</scope>
    <source>
        <strain evidence="2">JCM 16904</strain>
    </source>
</reference>
<dbReference type="RefSeq" id="WP_344873392.1">
    <property type="nucleotide sequence ID" value="NZ_BAAAZP010000013.1"/>
</dbReference>
<proteinExistence type="predicted"/>
<name>A0ABP7B6M1_9ACTN</name>
<organism evidence="1 2">
    <name type="scientific">Nonomuraea antimicrobica</name>
    <dbReference type="NCBI Taxonomy" id="561173"/>
    <lineage>
        <taxon>Bacteria</taxon>
        <taxon>Bacillati</taxon>
        <taxon>Actinomycetota</taxon>
        <taxon>Actinomycetes</taxon>
        <taxon>Streptosporangiales</taxon>
        <taxon>Streptosporangiaceae</taxon>
        <taxon>Nonomuraea</taxon>
    </lineage>
</organism>
<evidence type="ECO:0000313" key="1">
    <source>
        <dbReference type="EMBL" id="GAA3649147.1"/>
    </source>
</evidence>
<sequence>MNAGEARAGHDCNAICLGGPCHGLLTHIDQDIGILTVPVPCRAPDQPQAHARYRITRERVRYCGQAEPYVALHWADPPRSCGGPDS</sequence>
<accession>A0ABP7B6M1</accession>
<evidence type="ECO:0000313" key="2">
    <source>
        <dbReference type="Proteomes" id="UP001500902"/>
    </source>
</evidence>
<protein>
    <submittedName>
        <fullName evidence="1">Uncharacterized protein</fullName>
    </submittedName>
</protein>
<comment type="caution">
    <text evidence="1">The sequence shown here is derived from an EMBL/GenBank/DDBJ whole genome shotgun (WGS) entry which is preliminary data.</text>
</comment>
<keyword evidence="2" id="KW-1185">Reference proteome</keyword>